<evidence type="ECO:0000313" key="1">
    <source>
        <dbReference type="EMBL" id="SDS43466.1"/>
    </source>
</evidence>
<reference evidence="1 2" key="1">
    <citation type="submission" date="2016-10" db="EMBL/GenBank/DDBJ databases">
        <authorList>
            <person name="de Groot N.N."/>
        </authorList>
    </citation>
    <scope>NUCLEOTIDE SEQUENCE [LARGE SCALE GENOMIC DNA]</scope>
    <source>
        <strain evidence="1 2">LMG 26867</strain>
    </source>
</reference>
<protein>
    <submittedName>
        <fullName evidence="1">Uncharacterized protein</fullName>
    </submittedName>
</protein>
<dbReference type="STRING" id="1148509.SAMN05216222_1446"/>
<dbReference type="AlphaFoldDB" id="A0A1H1S6S5"/>
<evidence type="ECO:0000313" key="2">
    <source>
        <dbReference type="Proteomes" id="UP000198481"/>
    </source>
</evidence>
<dbReference type="RefSeq" id="WP_092272586.1">
    <property type="nucleotide sequence ID" value="NZ_LT629762.1"/>
</dbReference>
<dbReference type="EMBL" id="LT629762">
    <property type="protein sequence ID" value="SDS43466.1"/>
    <property type="molecule type" value="Genomic_DNA"/>
</dbReference>
<gene>
    <name evidence="1" type="ORF">SAMN05216222_1446</name>
</gene>
<sequence>MHQLLQQRVDGVAALRARASIATAAFYQLIGREQPVQQIRYQVVTKGNAYHIVERSSGLTKGFRWTWKEAINFAQVLEARADGIKLSLSGERK</sequence>
<proteinExistence type="predicted"/>
<accession>A0A1H1S6S5</accession>
<name>A0A1H1S6S5_9PSED</name>
<organism evidence="1 2">
    <name type="scientific">Pseudomonas prosekii</name>
    <dbReference type="NCBI Taxonomy" id="1148509"/>
    <lineage>
        <taxon>Bacteria</taxon>
        <taxon>Pseudomonadati</taxon>
        <taxon>Pseudomonadota</taxon>
        <taxon>Gammaproteobacteria</taxon>
        <taxon>Pseudomonadales</taxon>
        <taxon>Pseudomonadaceae</taxon>
        <taxon>Pseudomonas</taxon>
    </lineage>
</organism>
<dbReference type="Proteomes" id="UP000198481">
    <property type="component" value="Chromosome I"/>
</dbReference>